<accession>J9F137</accession>
<evidence type="ECO:0000256" key="1">
    <source>
        <dbReference type="SAM" id="Phobius"/>
    </source>
</evidence>
<keyword evidence="1" id="KW-1133">Transmembrane helix</keyword>
<organism evidence="2 4">
    <name type="scientific">Wuchereria bancrofti</name>
    <dbReference type="NCBI Taxonomy" id="6293"/>
    <lineage>
        <taxon>Eukaryota</taxon>
        <taxon>Metazoa</taxon>
        <taxon>Ecdysozoa</taxon>
        <taxon>Nematoda</taxon>
        <taxon>Chromadorea</taxon>
        <taxon>Rhabditida</taxon>
        <taxon>Spirurina</taxon>
        <taxon>Spiruromorpha</taxon>
        <taxon>Filarioidea</taxon>
        <taxon>Onchocercidae</taxon>
        <taxon>Wuchereria</taxon>
    </lineage>
</organism>
<feature type="transmembrane region" description="Helical" evidence="1">
    <location>
        <begin position="77"/>
        <end position="98"/>
    </location>
</feature>
<evidence type="ECO:0000313" key="4">
    <source>
        <dbReference type="Proteomes" id="UP000004810"/>
    </source>
</evidence>
<dbReference type="OMA" id="NTASFMC"/>
<feature type="transmembrane region" description="Helical" evidence="1">
    <location>
        <begin position="148"/>
        <end position="168"/>
    </location>
</feature>
<name>J9F137_WUCBA</name>
<dbReference type="AlphaFoldDB" id="J9F137"/>
<reference evidence="3 5" key="3">
    <citation type="submission" date="2018-11" db="EMBL/GenBank/DDBJ databases">
        <authorList>
            <consortium name="Pathogen Informatics"/>
        </authorList>
    </citation>
    <scope>NUCLEOTIDE SEQUENCE [LARGE SCALE GENOMIC DNA]</scope>
</reference>
<protein>
    <submittedName>
        <fullName evidence="2">Uncharacterized protein</fullName>
    </submittedName>
</protein>
<keyword evidence="1" id="KW-0812">Transmembrane</keyword>
<dbReference type="OrthoDB" id="448280at2759"/>
<dbReference type="Proteomes" id="UP000270924">
    <property type="component" value="Unassembled WGS sequence"/>
</dbReference>
<evidence type="ECO:0000313" key="5">
    <source>
        <dbReference type="Proteomes" id="UP000270924"/>
    </source>
</evidence>
<evidence type="ECO:0000313" key="2">
    <source>
        <dbReference type="EMBL" id="EJW88606.1"/>
    </source>
</evidence>
<dbReference type="EMBL" id="ADBV01000079">
    <property type="protein sequence ID" value="EJW88606.1"/>
    <property type="molecule type" value="Genomic_DNA"/>
</dbReference>
<dbReference type="EMBL" id="UYWW01000024">
    <property type="protein sequence ID" value="VDM06840.1"/>
    <property type="molecule type" value="Genomic_DNA"/>
</dbReference>
<evidence type="ECO:0000313" key="3">
    <source>
        <dbReference type="EMBL" id="VDM06840.1"/>
    </source>
</evidence>
<sequence length="197" mass="21951">MLNNTASFMCNDSLMTLIRWNEDTELFVTNNPSTEDFTVQTDNPAVVGFRQFSNEVVQGHKHDTYSHFDLLLSDMSLSAFVLLFGLLTHSVLEGIALGSSINSMETFTALLIRFLLEGFGAGTFIYVACVEILSSEMSVHNHGTRQGLFKALTVIIGVFTFFFVNIIFGQRLHSSRSLSQHTLIEMNSVMPSLETAH</sequence>
<reference evidence="2" key="2">
    <citation type="submission" date="2012-08" db="EMBL/GenBank/DDBJ databases">
        <title>The Genome Sequence of Wuchereria bancrofti.</title>
        <authorList>
            <consortium name="The Broad Institute Genome Sequencing Platform"/>
            <consortium name="Broad Institute Genome Sequencing Center for Infectious Disease"/>
            <person name="Nutman T.B."/>
            <person name="Fink D.L."/>
            <person name="Russ C."/>
            <person name="Young S."/>
            <person name="Zeng Q."/>
            <person name="Koehrsen M."/>
            <person name="Alvarado L."/>
            <person name="Berlin A."/>
            <person name="Borenstein D."/>
            <person name="Chapman S.B."/>
            <person name="Chen Z."/>
            <person name="Engels R."/>
            <person name="Freedman E."/>
            <person name="Gellesch M."/>
            <person name="Goldberg J."/>
            <person name="Griggs A."/>
            <person name="Gujja S."/>
            <person name="Heilman E.R."/>
            <person name="Heiman D."/>
            <person name="Hepburn T."/>
            <person name="Howarth C."/>
            <person name="Jen D."/>
            <person name="Larson L."/>
            <person name="Lewis B."/>
            <person name="Mehta T."/>
            <person name="Park D."/>
            <person name="Pearson M."/>
            <person name="Richards J."/>
            <person name="Roberts A."/>
            <person name="Saif S."/>
            <person name="Shea T."/>
            <person name="Shenoy N."/>
            <person name="Sisk P."/>
            <person name="Stolte C."/>
            <person name="Sykes S."/>
            <person name="Walk T."/>
            <person name="White J."/>
            <person name="Yandava C."/>
            <person name="Haas B."/>
            <person name="Henn M.R."/>
            <person name="Nusbaum C."/>
            <person name="Birren B."/>
        </authorList>
    </citation>
    <scope>NUCLEOTIDE SEQUENCE</scope>
</reference>
<reference evidence="4" key="1">
    <citation type="submission" date="2012-08" db="EMBL/GenBank/DDBJ databases">
        <title>The Genome Sequence of Wuchereria bancrofti.</title>
        <authorList>
            <person name="Nutman T.B."/>
            <person name="Fink D.L."/>
            <person name="Russ C."/>
            <person name="Young S."/>
            <person name="Zeng Q."/>
            <person name="Koehrsen M."/>
            <person name="Alvarado L."/>
            <person name="Berlin A."/>
            <person name="Chapman S.B."/>
            <person name="Chen Z."/>
            <person name="Freedman E."/>
            <person name="Gellesch M."/>
            <person name="Goldberg J."/>
            <person name="Griggs A."/>
            <person name="Gujja S."/>
            <person name="Heilman E.R."/>
            <person name="Heiman D."/>
            <person name="Hepburn T."/>
            <person name="Howarth C."/>
            <person name="Jen D."/>
            <person name="Larson L."/>
            <person name="Lewis B."/>
            <person name="Mehta T."/>
            <person name="Park D."/>
            <person name="Pearson M."/>
            <person name="Roberts A."/>
            <person name="Saif S."/>
            <person name="Shea T."/>
            <person name="Shenoy N."/>
            <person name="Sisk P."/>
            <person name="Stolte C."/>
            <person name="Sykes S."/>
            <person name="Walk T."/>
            <person name="White J."/>
            <person name="Yandava C."/>
            <person name="Haas B."/>
            <person name="Henn M.R."/>
            <person name="Nusbaum C."/>
            <person name="Birren B."/>
        </authorList>
    </citation>
    <scope>NUCLEOTIDE SEQUENCE [LARGE SCALE GENOMIC DNA]</scope>
    <source>
        <strain evidence="4">NA</strain>
    </source>
</reference>
<dbReference type="Proteomes" id="UP000004810">
    <property type="component" value="Unassembled WGS sequence"/>
</dbReference>
<gene>
    <name evidence="3" type="ORF">WBA_LOCUS226</name>
    <name evidence="2" type="ORF">WUBG_00481</name>
</gene>
<keyword evidence="1" id="KW-0472">Membrane</keyword>
<keyword evidence="5" id="KW-1185">Reference proteome</keyword>
<proteinExistence type="predicted"/>
<feature type="transmembrane region" description="Helical" evidence="1">
    <location>
        <begin position="110"/>
        <end position="128"/>
    </location>
</feature>